<dbReference type="Proteomes" id="UP000626092">
    <property type="component" value="Unassembled WGS sequence"/>
</dbReference>
<feature type="transmembrane region" description="Helical" evidence="7">
    <location>
        <begin position="769"/>
        <end position="801"/>
    </location>
</feature>
<feature type="transmembrane region" description="Helical" evidence="7">
    <location>
        <begin position="813"/>
        <end position="831"/>
    </location>
</feature>
<evidence type="ECO:0000259" key="8">
    <source>
        <dbReference type="Pfam" id="PF03600"/>
    </source>
</evidence>
<dbReference type="PANTHER" id="PTHR43302:SF5">
    <property type="entry name" value="TRANSPORTER ARSB-RELATED"/>
    <property type="match status" value="1"/>
</dbReference>
<evidence type="ECO:0000256" key="3">
    <source>
        <dbReference type="ARBA" id="ARBA00022475"/>
    </source>
</evidence>
<dbReference type="CDD" id="cd01117">
    <property type="entry name" value="YbiR_permease"/>
    <property type="match status" value="1"/>
</dbReference>
<proteinExistence type="predicted"/>
<feature type="transmembrane region" description="Helical" evidence="7">
    <location>
        <begin position="915"/>
        <end position="940"/>
    </location>
</feature>
<accession>A0A834FUU6</accession>
<comment type="subcellular location">
    <subcellularLocation>
        <location evidence="1">Cell membrane</location>
        <topology evidence="1">Multi-pass membrane protein</topology>
    </subcellularLocation>
</comment>
<name>A0A834FUU6_RHOSS</name>
<feature type="transmembrane region" description="Helical" evidence="7">
    <location>
        <begin position="486"/>
        <end position="504"/>
    </location>
</feature>
<feature type="transmembrane region" description="Helical" evidence="7">
    <location>
        <begin position="960"/>
        <end position="978"/>
    </location>
</feature>
<dbReference type="OrthoDB" id="442352at2759"/>
<dbReference type="PANTHER" id="PTHR43302">
    <property type="entry name" value="TRANSPORTER ARSB-RELATED"/>
    <property type="match status" value="1"/>
</dbReference>
<keyword evidence="4 7" id="KW-0812">Transmembrane</keyword>
<dbReference type="InterPro" id="IPR004680">
    <property type="entry name" value="Cit_transptr-like_dom"/>
</dbReference>
<keyword evidence="5 7" id="KW-1133">Transmembrane helix</keyword>
<keyword evidence="3" id="KW-1003">Cell membrane</keyword>
<feature type="transmembrane region" description="Helical" evidence="7">
    <location>
        <begin position="852"/>
        <end position="869"/>
    </location>
</feature>
<feature type="transmembrane region" description="Helical" evidence="7">
    <location>
        <begin position="127"/>
        <end position="147"/>
    </location>
</feature>
<keyword evidence="6 7" id="KW-0472">Membrane</keyword>
<evidence type="ECO:0000256" key="1">
    <source>
        <dbReference type="ARBA" id="ARBA00004651"/>
    </source>
</evidence>
<protein>
    <recommendedName>
        <fullName evidence="8">Citrate transporter-like domain-containing protein</fullName>
    </recommendedName>
</protein>
<evidence type="ECO:0000313" key="9">
    <source>
        <dbReference type="EMBL" id="KAF7113109.1"/>
    </source>
</evidence>
<evidence type="ECO:0000256" key="7">
    <source>
        <dbReference type="SAM" id="Phobius"/>
    </source>
</evidence>
<sequence length="980" mass="105769">MSTSSQMISIRKVVILVSISAICERFDQIFGIVISSGFALTAGTPTPVLVYLSSSLIPTVLLLEARVAASAGAISPIAEKKAWLILAWVTTVAGNLSLLGSASNLIVCEQARLAQFGGYTLTFWRRLKFGVPSTLIVTAIGLALGNIKFWDIRSGNVVWEIKEKADCFADVTISDNLSAVYKVGVNSGEVFFVDLRNIGTENSWVCLGDNRKVINGKKEGVGSRIESRGNQVFCSEGGDLELWSEVLIDSLRKGEHGLEDRVFRKNSVGRAKDMGGSRITCLGFGGNKMFVTLLFLPIGRNCRTADSLLGAMLVVIFRVMTLGQAYQNNVPFHPYLLALASSADTGRFCLSKKVEEDASAGLPVSNEDMNQRETLRNRTNSIEMGRNSSAFKEVANGDDLSQPGRKMLIQVGAIPIQSVMEKGGFGQGMEETVEEDVCLSCYHRNAVYFVDIGRLLHHFLLWSLISRSSTIGSKVLKMAFAATDKVVLGSVAFAVFWVLAVFPAVPFLPIGRTAGSLLGAVLMVIFRILTPNQAYAAIDLSILGLLFGTMVVSVYLERADMFKYLGKLLSWKCQGTKDLLCRICFISAISSSLFTNDTSCIVLTEFVLKIARQNKVPLHPFLLALASSANIGSSATPIGNPQNLVIAIQSGISFGEFVVGVIPAMLVGVVLNALILLVMYWKVLSIEKDEEQGSAEVISEVDVNSHQFSPATMLHLASLDSQGLNPTAGAIDQLKNRTSSREDAIPVQSRMEEEGDLANGGNRLLRKMCVYLVTVGMLAAFLVGLNMSWTAVTAALVLVVLDFKDARPCLEKVSYSLLVFFCGMFITVEGFNRTGIPNTFWNLMEPHARINHVSGIAVLALVVLVLSNVSSNVPTGTRTLVLVYLSSSLIPPVLLLGARVASSAAAISPIAEKKAWLILAWVSTVAGNLSLLGSAANLIVCEQARRAQFGGYTLTFWRHLKFGVPSTLVVTAVGLALVRG</sequence>
<evidence type="ECO:0000256" key="4">
    <source>
        <dbReference type="ARBA" id="ARBA00022692"/>
    </source>
</evidence>
<dbReference type="Pfam" id="PF03600">
    <property type="entry name" value="CitMHS"/>
    <property type="match status" value="1"/>
</dbReference>
<comment type="caution">
    <text evidence="9">The sequence shown here is derived from an EMBL/GenBank/DDBJ whole genome shotgun (WGS) entry which is preliminary data.</text>
</comment>
<feature type="transmembrane region" description="Helical" evidence="7">
    <location>
        <begin position="889"/>
        <end position="908"/>
    </location>
</feature>
<dbReference type="GO" id="GO:0005886">
    <property type="term" value="C:plasma membrane"/>
    <property type="evidence" value="ECO:0007669"/>
    <property type="project" value="UniProtKB-SubCell"/>
</dbReference>
<reference evidence="9" key="1">
    <citation type="submission" date="2019-11" db="EMBL/GenBank/DDBJ databases">
        <authorList>
            <person name="Liu Y."/>
            <person name="Hou J."/>
            <person name="Li T.-Q."/>
            <person name="Guan C.-H."/>
            <person name="Wu X."/>
            <person name="Wu H.-Z."/>
            <person name="Ling F."/>
            <person name="Zhang R."/>
            <person name="Shi X.-G."/>
            <person name="Ren J.-P."/>
            <person name="Chen E.-F."/>
            <person name="Sun J.-M."/>
        </authorList>
    </citation>
    <scope>NUCLEOTIDE SEQUENCE</scope>
    <source>
        <strain evidence="9">Adult_tree_wgs_1</strain>
        <tissue evidence="9">Leaves</tissue>
    </source>
</reference>
<feature type="domain" description="Citrate transporter-like" evidence="8">
    <location>
        <begin position="504"/>
        <end position="904"/>
    </location>
</feature>
<feature type="transmembrane region" description="Helical" evidence="7">
    <location>
        <begin position="536"/>
        <end position="556"/>
    </location>
</feature>
<dbReference type="GO" id="GO:0055085">
    <property type="term" value="P:transmembrane transport"/>
    <property type="evidence" value="ECO:0007669"/>
    <property type="project" value="InterPro"/>
</dbReference>
<evidence type="ECO:0000256" key="5">
    <source>
        <dbReference type="ARBA" id="ARBA00022989"/>
    </source>
</evidence>
<gene>
    <name evidence="9" type="ORF">RHSIM_RhsimUnG0159500</name>
</gene>
<organism evidence="9 10">
    <name type="scientific">Rhododendron simsii</name>
    <name type="common">Sims's rhododendron</name>
    <dbReference type="NCBI Taxonomy" id="118357"/>
    <lineage>
        <taxon>Eukaryota</taxon>
        <taxon>Viridiplantae</taxon>
        <taxon>Streptophyta</taxon>
        <taxon>Embryophyta</taxon>
        <taxon>Tracheophyta</taxon>
        <taxon>Spermatophyta</taxon>
        <taxon>Magnoliopsida</taxon>
        <taxon>eudicotyledons</taxon>
        <taxon>Gunneridae</taxon>
        <taxon>Pentapetalae</taxon>
        <taxon>asterids</taxon>
        <taxon>Ericales</taxon>
        <taxon>Ericaceae</taxon>
        <taxon>Ericoideae</taxon>
        <taxon>Rhodoreae</taxon>
        <taxon>Rhododendron</taxon>
    </lineage>
</organism>
<evidence type="ECO:0000256" key="6">
    <source>
        <dbReference type="ARBA" id="ARBA00023136"/>
    </source>
</evidence>
<feature type="transmembrane region" description="Helical" evidence="7">
    <location>
        <begin position="657"/>
        <end position="681"/>
    </location>
</feature>
<dbReference type="AlphaFoldDB" id="A0A834FUU6"/>
<dbReference type="EMBL" id="WJXA01000352">
    <property type="protein sequence ID" value="KAF7113109.1"/>
    <property type="molecule type" value="Genomic_DNA"/>
</dbReference>
<feature type="transmembrane region" description="Helical" evidence="7">
    <location>
        <begin position="510"/>
        <end position="529"/>
    </location>
</feature>
<keyword evidence="10" id="KW-1185">Reference proteome</keyword>
<evidence type="ECO:0000313" key="10">
    <source>
        <dbReference type="Proteomes" id="UP000626092"/>
    </source>
</evidence>
<feature type="transmembrane region" description="Helical" evidence="7">
    <location>
        <begin position="83"/>
        <end position="107"/>
    </location>
</feature>
<keyword evidence="2" id="KW-0813">Transport</keyword>
<evidence type="ECO:0000256" key="2">
    <source>
        <dbReference type="ARBA" id="ARBA00022448"/>
    </source>
</evidence>